<protein>
    <recommendedName>
        <fullName evidence="4">TIGR02301 family protein</fullName>
    </recommendedName>
</protein>
<feature type="signal peptide" evidence="1">
    <location>
        <begin position="1"/>
        <end position="19"/>
    </location>
</feature>
<proteinExistence type="predicted"/>
<dbReference type="KEGG" id="mets:DK389_18880"/>
<evidence type="ECO:0008006" key="4">
    <source>
        <dbReference type="Google" id="ProtNLM"/>
    </source>
</evidence>
<dbReference type="RefSeq" id="WP_109891831.1">
    <property type="nucleotide sequence ID" value="NZ_CP029550.1"/>
</dbReference>
<evidence type="ECO:0000256" key="1">
    <source>
        <dbReference type="SAM" id="SignalP"/>
    </source>
</evidence>
<gene>
    <name evidence="2" type="ORF">DK389_18880</name>
</gene>
<name>A0A2U8W979_9HYPH</name>
<organism evidence="2 3">
    <name type="scientific">Methylobacterium durans</name>
    <dbReference type="NCBI Taxonomy" id="2202825"/>
    <lineage>
        <taxon>Bacteria</taxon>
        <taxon>Pseudomonadati</taxon>
        <taxon>Pseudomonadota</taxon>
        <taxon>Alphaproteobacteria</taxon>
        <taxon>Hyphomicrobiales</taxon>
        <taxon>Methylobacteriaceae</taxon>
        <taxon>Methylobacterium</taxon>
    </lineage>
</organism>
<dbReference type="AlphaFoldDB" id="A0A2U8W979"/>
<evidence type="ECO:0000313" key="2">
    <source>
        <dbReference type="EMBL" id="AWN42191.1"/>
    </source>
</evidence>
<dbReference type="EMBL" id="CP029550">
    <property type="protein sequence ID" value="AWN42191.1"/>
    <property type="molecule type" value="Genomic_DNA"/>
</dbReference>
<feature type="chain" id="PRO_5016085249" description="TIGR02301 family protein" evidence="1">
    <location>
        <begin position="20"/>
        <end position="123"/>
    </location>
</feature>
<dbReference type="OrthoDB" id="7996606at2"/>
<reference evidence="3" key="1">
    <citation type="submission" date="2018-05" db="EMBL/GenBank/DDBJ databases">
        <title>Complete Genome Sequence of Methylobacterium sp. 17SD2-17.</title>
        <authorList>
            <person name="Srinivasan S."/>
        </authorList>
    </citation>
    <scope>NUCLEOTIDE SEQUENCE [LARGE SCALE GENOMIC DNA]</scope>
    <source>
        <strain evidence="3">17SD2-17</strain>
    </source>
</reference>
<accession>A0A2U8W979</accession>
<keyword evidence="3" id="KW-1185">Reference proteome</keyword>
<keyword evidence="1" id="KW-0732">Signal</keyword>
<evidence type="ECO:0000313" key="3">
    <source>
        <dbReference type="Proteomes" id="UP000245926"/>
    </source>
</evidence>
<sequence length="123" mass="13049">MTRGIITIALFSLLGSPLAAQEAPSEPGPPSQAERQRNNAAKLAGLVAFVDASCADLKSDPEKFQMAVTRLGVDPDELTRGDLQLRAKAYTEIYQKDTEASCSRAAETFGASGKAIPGLIVRK</sequence>
<dbReference type="Proteomes" id="UP000245926">
    <property type="component" value="Chromosome"/>
</dbReference>